<dbReference type="Pfam" id="PF00383">
    <property type="entry name" value="dCMP_cyt_deam_1"/>
    <property type="match status" value="1"/>
</dbReference>
<feature type="chain" id="PRO_5007860986" evidence="1">
    <location>
        <begin position="20"/>
        <end position="226"/>
    </location>
</feature>
<evidence type="ECO:0000256" key="1">
    <source>
        <dbReference type="SAM" id="SignalP"/>
    </source>
</evidence>
<dbReference type="AlphaFoldDB" id="A0A165KNU5"/>
<feature type="signal peptide" evidence="1">
    <location>
        <begin position="1"/>
        <end position="19"/>
    </location>
</feature>
<accession>A0A165KNU5</accession>
<proteinExistence type="predicted"/>
<sequence>MLLLFPLFALLAAVLPAQSDLQSTLARPNANINGIPFSTRVYWMRQANAILASSGSPCPQSAFGSVIVNHTLPGVGDLVCTGVNSRALTGNPTMHGEVAAISNCSRIFTDMEGRYKMTPAQSVAAFAQLSIYTNAESCPMCATAIRYAGFREYIYGTSIETLVQSGWTQVRIPSQEIFRQAYELPNGGRMIAGVLSNETDIYFGWQNDHEAQCPPGCARTETGHCM</sequence>
<protein>
    <submittedName>
        <fullName evidence="3">Cytidine deaminase-like protein</fullName>
    </submittedName>
</protein>
<dbReference type="OrthoDB" id="408702at2759"/>
<dbReference type="PANTHER" id="PTHR11079:SF203">
    <property type="entry name" value="CMP_DCMP-TYPE DEAMINASE DOMAIN-CONTAINING PROTEIN"/>
    <property type="match status" value="1"/>
</dbReference>
<dbReference type="EMBL" id="KV425940">
    <property type="protein sequence ID" value="KZV96630.1"/>
    <property type="molecule type" value="Genomic_DNA"/>
</dbReference>
<dbReference type="GO" id="GO:0002100">
    <property type="term" value="P:tRNA wobble adenosine to inosine editing"/>
    <property type="evidence" value="ECO:0007669"/>
    <property type="project" value="TreeGrafter"/>
</dbReference>
<feature type="domain" description="CMP/dCMP-type deaminase" evidence="2">
    <location>
        <begin position="38"/>
        <end position="170"/>
    </location>
</feature>
<organism evidence="3 4">
    <name type="scientific">Exidia glandulosa HHB12029</name>
    <dbReference type="NCBI Taxonomy" id="1314781"/>
    <lineage>
        <taxon>Eukaryota</taxon>
        <taxon>Fungi</taxon>
        <taxon>Dikarya</taxon>
        <taxon>Basidiomycota</taxon>
        <taxon>Agaricomycotina</taxon>
        <taxon>Agaricomycetes</taxon>
        <taxon>Auriculariales</taxon>
        <taxon>Exidiaceae</taxon>
        <taxon>Exidia</taxon>
    </lineage>
</organism>
<dbReference type="SUPFAM" id="SSF53927">
    <property type="entry name" value="Cytidine deaminase-like"/>
    <property type="match status" value="1"/>
</dbReference>
<gene>
    <name evidence="3" type="ORF">EXIGLDRAFT_642957</name>
</gene>
<name>A0A165KNU5_EXIGL</name>
<evidence type="ECO:0000259" key="2">
    <source>
        <dbReference type="PROSITE" id="PS51747"/>
    </source>
</evidence>
<evidence type="ECO:0000313" key="3">
    <source>
        <dbReference type="EMBL" id="KZV96630.1"/>
    </source>
</evidence>
<dbReference type="Gene3D" id="3.40.140.10">
    <property type="entry name" value="Cytidine Deaminase, domain 2"/>
    <property type="match status" value="1"/>
</dbReference>
<keyword evidence="1" id="KW-0732">Signal</keyword>
<dbReference type="Proteomes" id="UP000077266">
    <property type="component" value="Unassembled WGS sequence"/>
</dbReference>
<reference evidence="3 4" key="1">
    <citation type="journal article" date="2016" name="Mol. Biol. Evol.">
        <title>Comparative Genomics of Early-Diverging Mushroom-Forming Fungi Provides Insights into the Origins of Lignocellulose Decay Capabilities.</title>
        <authorList>
            <person name="Nagy L.G."/>
            <person name="Riley R."/>
            <person name="Tritt A."/>
            <person name="Adam C."/>
            <person name="Daum C."/>
            <person name="Floudas D."/>
            <person name="Sun H."/>
            <person name="Yadav J.S."/>
            <person name="Pangilinan J."/>
            <person name="Larsson K.H."/>
            <person name="Matsuura K."/>
            <person name="Barry K."/>
            <person name="Labutti K."/>
            <person name="Kuo R."/>
            <person name="Ohm R.A."/>
            <person name="Bhattacharya S.S."/>
            <person name="Shirouzu T."/>
            <person name="Yoshinaga Y."/>
            <person name="Martin F.M."/>
            <person name="Grigoriev I.V."/>
            <person name="Hibbett D.S."/>
        </authorList>
    </citation>
    <scope>NUCLEOTIDE SEQUENCE [LARGE SCALE GENOMIC DNA]</scope>
    <source>
        <strain evidence="3 4">HHB12029</strain>
    </source>
</reference>
<keyword evidence="4" id="KW-1185">Reference proteome</keyword>
<dbReference type="PROSITE" id="PS51747">
    <property type="entry name" value="CYT_DCMP_DEAMINASES_2"/>
    <property type="match status" value="1"/>
</dbReference>
<evidence type="ECO:0000313" key="4">
    <source>
        <dbReference type="Proteomes" id="UP000077266"/>
    </source>
</evidence>
<dbReference type="InParanoid" id="A0A165KNU5"/>
<dbReference type="PANTHER" id="PTHR11079">
    <property type="entry name" value="CYTOSINE DEAMINASE FAMILY MEMBER"/>
    <property type="match status" value="1"/>
</dbReference>
<feature type="non-terminal residue" evidence="3">
    <location>
        <position position="1"/>
    </location>
</feature>
<dbReference type="InterPro" id="IPR002125">
    <property type="entry name" value="CMP_dCMP_dom"/>
</dbReference>
<dbReference type="GO" id="GO:0052717">
    <property type="term" value="F:tRNA-specific adenosine-34 deaminase activity"/>
    <property type="evidence" value="ECO:0007669"/>
    <property type="project" value="TreeGrafter"/>
</dbReference>
<dbReference type="InterPro" id="IPR016193">
    <property type="entry name" value="Cytidine_deaminase-like"/>
</dbReference>
<dbReference type="STRING" id="1314781.A0A165KNU5"/>